<evidence type="ECO:0000313" key="1">
    <source>
        <dbReference type="EMBL" id="CDW39961.1"/>
    </source>
</evidence>
<dbReference type="EMBL" id="HACA01022600">
    <property type="protein sequence ID" value="CDW39961.1"/>
    <property type="molecule type" value="Transcribed_RNA"/>
</dbReference>
<sequence length="41" mass="4772">MNTFKYVAEYKTQPTMCPTQPLWWPLVSLHLGIEFCLCPSP</sequence>
<name>A0A0K2UQF0_LEPSM</name>
<organism evidence="1">
    <name type="scientific">Lepeophtheirus salmonis</name>
    <name type="common">Salmon louse</name>
    <name type="synonym">Caligus salmonis</name>
    <dbReference type="NCBI Taxonomy" id="72036"/>
    <lineage>
        <taxon>Eukaryota</taxon>
        <taxon>Metazoa</taxon>
        <taxon>Ecdysozoa</taxon>
        <taxon>Arthropoda</taxon>
        <taxon>Crustacea</taxon>
        <taxon>Multicrustacea</taxon>
        <taxon>Hexanauplia</taxon>
        <taxon>Copepoda</taxon>
        <taxon>Siphonostomatoida</taxon>
        <taxon>Caligidae</taxon>
        <taxon>Lepeophtheirus</taxon>
    </lineage>
</organism>
<dbReference type="AlphaFoldDB" id="A0A0K2UQF0"/>
<protein>
    <submittedName>
        <fullName evidence="1">Uncharacterized protein</fullName>
    </submittedName>
</protein>
<reference evidence="1" key="1">
    <citation type="submission" date="2014-05" db="EMBL/GenBank/DDBJ databases">
        <authorList>
            <person name="Chronopoulou M."/>
        </authorList>
    </citation>
    <scope>NUCLEOTIDE SEQUENCE</scope>
    <source>
        <tissue evidence="1">Whole organism</tissue>
    </source>
</reference>
<proteinExistence type="predicted"/>
<accession>A0A0K2UQF0</accession>